<keyword evidence="12" id="KW-0720">Serine protease</keyword>
<feature type="active site" description="Charge relay system" evidence="15">
    <location>
        <position position="118"/>
    </location>
</feature>
<gene>
    <name evidence="20" type="ORF">DFR31_0202</name>
</gene>
<evidence type="ECO:0000256" key="16">
    <source>
        <dbReference type="PIRSR" id="PIRSR611782-2"/>
    </source>
</evidence>
<dbReference type="InterPro" id="IPR001478">
    <property type="entry name" value="PDZ"/>
</dbReference>
<evidence type="ECO:0000256" key="13">
    <source>
        <dbReference type="ARBA" id="ARBA00023016"/>
    </source>
</evidence>
<dbReference type="NCBIfam" id="TIGR02037">
    <property type="entry name" value="degP_htrA_DO"/>
    <property type="match status" value="1"/>
</dbReference>
<evidence type="ECO:0000256" key="2">
    <source>
        <dbReference type="ARBA" id="ARBA00002610"/>
    </source>
</evidence>
<dbReference type="SUPFAM" id="SSF50494">
    <property type="entry name" value="Trypsin-like serine proteases"/>
    <property type="match status" value="1"/>
</dbReference>
<feature type="binding site" evidence="16">
    <location>
        <begin position="219"/>
        <end position="221"/>
    </location>
    <ligand>
        <name>substrate</name>
    </ligand>
</feature>
<dbReference type="GO" id="GO:0042597">
    <property type="term" value="C:periplasmic space"/>
    <property type="evidence" value="ECO:0007669"/>
    <property type="project" value="UniProtKB-SubCell"/>
</dbReference>
<evidence type="ECO:0000256" key="4">
    <source>
        <dbReference type="ARBA" id="ARBA00010541"/>
    </source>
</evidence>
<evidence type="ECO:0000259" key="19">
    <source>
        <dbReference type="PROSITE" id="PS50106"/>
    </source>
</evidence>
<evidence type="ECO:0000256" key="7">
    <source>
        <dbReference type="ARBA" id="ARBA00022670"/>
    </source>
</evidence>
<evidence type="ECO:0000313" key="20">
    <source>
        <dbReference type="EMBL" id="RLK50309.1"/>
    </source>
</evidence>
<comment type="caution">
    <text evidence="20">The sequence shown here is derived from an EMBL/GenBank/DDBJ whole genome shotgun (WGS) entry which is preliminary data.</text>
</comment>
<keyword evidence="10" id="KW-0574">Periplasm</keyword>
<name>A0A498C5M0_9GAMM</name>
<feature type="active site" description="Charge relay system" evidence="15">
    <location>
        <position position="148"/>
    </location>
</feature>
<dbReference type="RefSeq" id="WP_121440808.1">
    <property type="nucleotide sequence ID" value="NZ_RCDA01000001.1"/>
</dbReference>
<reference evidence="20 21" key="1">
    <citation type="submission" date="2018-10" db="EMBL/GenBank/DDBJ databases">
        <title>Genomic Encyclopedia of Type Strains, Phase IV (KMG-IV): sequencing the most valuable type-strain genomes for metagenomic binning, comparative biology and taxonomic classification.</title>
        <authorList>
            <person name="Goeker M."/>
        </authorList>
    </citation>
    <scope>NUCLEOTIDE SEQUENCE [LARGE SCALE GENOMIC DNA]</scope>
    <source>
        <strain evidence="20 21">DSM 12769</strain>
    </source>
</reference>
<feature type="domain" description="PDZ" evidence="19">
    <location>
        <begin position="373"/>
        <end position="471"/>
    </location>
</feature>
<keyword evidence="13" id="KW-0346">Stress response</keyword>
<dbReference type="InterPro" id="IPR009003">
    <property type="entry name" value="Peptidase_S1_PA"/>
</dbReference>
<evidence type="ECO:0000256" key="18">
    <source>
        <dbReference type="SAM" id="SignalP"/>
    </source>
</evidence>
<dbReference type="PROSITE" id="PS50106">
    <property type="entry name" value="PDZ"/>
    <property type="match status" value="2"/>
</dbReference>
<comment type="function">
    <text evidence="2">Might be efficient in the degradation of transiently denatured and unfolded proteins which accumulate in the periplasm following stress conditions.</text>
</comment>
<dbReference type="Gene3D" id="2.40.10.120">
    <property type="match status" value="1"/>
</dbReference>
<dbReference type="EC" id="3.4.21.107" evidence="5"/>
<dbReference type="AlphaFoldDB" id="A0A498C5M0"/>
<evidence type="ECO:0000256" key="17">
    <source>
        <dbReference type="SAM" id="MobiDB-lite"/>
    </source>
</evidence>
<dbReference type="Pfam" id="PF13180">
    <property type="entry name" value="PDZ_2"/>
    <property type="match status" value="1"/>
</dbReference>
<dbReference type="PANTHER" id="PTHR22939:SF130">
    <property type="entry name" value="PERIPLASMIC SERINE ENDOPROTEASE DEGP-LIKE-RELATED"/>
    <property type="match status" value="1"/>
</dbReference>
<sequence length="481" mass="51990">MRYARNWSLPALVALALLVFASHANAESVRAGLPDFTDLVEESSPAVVNISTRQTMEGRSGRGVPEHFDIPEDHPLRDFMERFFGEGREGPPEGQRRGRSLGSGFIISDDGYVLTNHHVIDGADEVTVRLSDRSEYIAEVVGSDERSDVAVLKIDAEDLPTVRIGETGDLKVGEWVLAIGSPFGFEHSVTAGIVSAKGRNLPSGNYVPYIQTDVAINPGNSGGPLFNLDGEVVGINSQIYSRTGGFMGVSFSIPIELAMDVATQLKETGRVARGWLGVVIQDVTRDLAESFEMDRPRGALVAQVLSDSPALEADLKPGDIIVEFDGEPVETSGSLPPMVGATPVGSEIRVKVLREGDEHTVDVTIGELPEEQRERAQRDQRGEPEPEEGTSERLGLRLEPAPAERLQELGVDSGVLVRRVESGPAQEAGIRRGDLITAIDQQSVRDVEHFGELADELESGRNVPVLVLRDGGARFLALRVP</sequence>
<evidence type="ECO:0000256" key="6">
    <source>
        <dbReference type="ARBA" id="ARBA00013958"/>
    </source>
</evidence>
<dbReference type="SUPFAM" id="SSF50156">
    <property type="entry name" value="PDZ domain-like"/>
    <property type="match status" value="2"/>
</dbReference>
<comment type="catalytic activity">
    <reaction evidence="1">
        <text>Acts on substrates that are at least partially unfolded. The cleavage site P1 residue is normally between a pair of hydrophobic residues, such as Val-|-Val.</text>
        <dbReference type="EC" id="3.4.21.107"/>
    </reaction>
</comment>
<feature type="chain" id="PRO_5039495187" description="Probable periplasmic serine endoprotease DegP-like" evidence="18">
    <location>
        <begin position="27"/>
        <end position="481"/>
    </location>
</feature>
<evidence type="ECO:0000256" key="1">
    <source>
        <dbReference type="ARBA" id="ARBA00001772"/>
    </source>
</evidence>
<dbReference type="PRINTS" id="PR00834">
    <property type="entry name" value="PROTEASES2C"/>
</dbReference>
<organism evidence="20 21">
    <name type="scientific">Alkalispirillum mobile</name>
    <dbReference type="NCBI Taxonomy" id="85925"/>
    <lineage>
        <taxon>Bacteria</taxon>
        <taxon>Pseudomonadati</taxon>
        <taxon>Pseudomonadota</taxon>
        <taxon>Gammaproteobacteria</taxon>
        <taxon>Chromatiales</taxon>
        <taxon>Ectothiorhodospiraceae</taxon>
        <taxon>Alkalispirillum</taxon>
    </lineage>
</organism>
<dbReference type="InterPro" id="IPR041489">
    <property type="entry name" value="PDZ_6"/>
</dbReference>
<dbReference type="OrthoDB" id="9758917at2"/>
<evidence type="ECO:0000256" key="9">
    <source>
        <dbReference type="ARBA" id="ARBA00022737"/>
    </source>
</evidence>
<keyword evidence="8 18" id="KW-0732">Signal</keyword>
<feature type="signal peptide" evidence="18">
    <location>
        <begin position="1"/>
        <end position="26"/>
    </location>
</feature>
<evidence type="ECO:0000256" key="11">
    <source>
        <dbReference type="ARBA" id="ARBA00022801"/>
    </source>
</evidence>
<dbReference type="Pfam" id="PF13365">
    <property type="entry name" value="Trypsin_2"/>
    <property type="match status" value="1"/>
</dbReference>
<evidence type="ECO:0000256" key="12">
    <source>
        <dbReference type="ARBA" id="ARBA00022825"/>
    </source>
</evidence>
<comment type="subcellular location">
    <subcellularLocation>
        <location evidence="3">Periplasm</location>
    </subcellularLocation>
</comment>
<dbReference type="EMBL" id="RCDA01000001">
    <property type="protein sequence ID" value="RLK50309.1"/>
    <property type="molecule type" value="Genomic_DNA"/>
</dbReference>
<keyword evidence="21" id="KW-1185">Reference proteome</keyword>
<evidence type="ECO:0000256" key="10">
    <source>
        <dbReference type="ARBA" id="ARBA00022764"/>
    </source>
</evidence>
<evidence type="ECO:0000256" key="3">
    <source>
        <dbReference type="ARBA" id="ARBA00004418"/>
    </source>
</evidence>
<evidence type="ECO:0000256" key="5">
    <source>
        <dbReference type="ARBA" id="ARBA00013035"/>
    </source>
</evidence>
<keyword evidence="11" id="KW-0378">Hydrolase</keyword>
<dbReference type="FunFam" id="2.40.10.120:FF:000007">
    <property type="entry name" value="Periplasmic serine endoprotease DegP-like"/>
    <property type="match status" value="1"/>
</dbReference>
<dbReference type="InterPro" id="IPR001940">
    <property type="entry name" value="Peptidase_S1C"/>
</dbReference>
<evidence type="ECO:0000313" key="21">
    <source>
        <dbReference type="Proteomes" id="UP000275461"/>
    </source>
</evidence>
<feature type="compositionally biased region" description="Basic and acidic residues" evidence="17">
    <location>
        <begin position="370"/>
        <end position="394"/>
    </location>
</feature>
<accession>A0A498C5M0</accession>
<comment type="similarity">
    <text evidence="4">Belongs to the peptidase S1C family.</text>
</comment>
<feature type="binding site" evidence="16">
    <location>
        <position position="148"/>
    </location>
    <ligand>
        <name>substrate</name>
    </ligand>
</feature>
<dbReference type="CDD" id="cd10839">
    <property type="entry name" value="cpPDZ1_DegP-like"/>
    <property type="match status" value="1"/>
</dbReference>
<proteinExistence type="inferred from homology"/>
<evidence type="ECO:0000256" key="14">
    <source>
        <dbReference type="ARBA" id="ARBA00032850"/>
    </source>
</evidence>
<evidence type="ECO:0000256" key="8">
    <source>
        <dbReference type="ARBA" id="ARBA00022729"/>
    </source>
</evidence>
<dbReference type="Gene3D" id="2.30.42.10">
    <property type="match status" value="2"/>
</dbReference>
<protein>
    <recommendedName>
        <fullName evidence="6">Probable periplasmic serine endoprotease DegP-like</fullName>
        <ecNumber evidence="5">3.4.21.107</ecNumber>
    </recommendedName>
    <alternativeName>
        <fullName evidence="14">Protease Do</fullName>
    </alternativeName>
</protein>
<feature type="binding site" evidence="16">
    <location>
        <position position="118"/>
    </location>
    <ligand>
        <name>substrate</name>
    </ligand>
</feature>
<dbReference type="PANTHER" id="PTHR22939">
    <property type="entry name" value="SERINE PROTEASE FAMILY S1C HTRA-RELATED"/>
    <property type="match status" value="1"/>
</dbReference>
<keyword evidence="7 20" id="KW-0645">Protease</keyword>
<feature type="domain" description="PDZ" evidence="19">
    <location>
        <begin position="260"/>
        <end position="356"/>
    </location>
</feature>
<dbReference type="InterPro" id="IPR036034">
    <property type="entry name" value="PDZ_sf"/>
</dbReference>
<dbReference type="GO" id="GO:0004252">
    <property type="term" value="F:serine-type endopeptidase activity"/>
    <property type="evidence" value="ECO:0007669"/>
    <property type="project" value="InterPro"/>
</dbReference>
<feature type="region of interest" description="Disordered" evidence="17">
    <location>
        <begin position="360"/>
        <end position="394"/>
    </location>
</feature>
<keyword evidence="9" id="KW-0677">Repeat</keyword>
<feature type="active site" description="Charge relay system" evidence="15">
    <location>
        <position position="221"/>
    </location>
</feature>
<dbReference type="InterPro" id="IPR011782">
    <property type="entry name" value="Pept_S1C_Do"/>
</dbReference>
<dbReference type="Pfam" id="PF17820">
    <property type="entry name" value="PDZ_6"/>
    <property type="match status" value="1"/>
</dbReference>
<dbReference type="GO" id="GO:0006508">
    <property type="term" value="P:proteolysis"/>
    <property type="evidence" value="ECO:0007669"/>
    <property type="project" value="UniProtKB-KW"/>
</dbReference>
<dbReference type="Proteomes" id="UP000275461">
    <property type="component" value="Unassembled WGS sequence"/>
</dbReference>
<dbReference type="SMART" id="SM00228">
    <property type="entry name" value="PDZ"/>
    <property type="match status" value="2"/>
</dbReference>
<evidence type="ECO:0000256" key="15">
    <source>
        <dbReference type="PIRSR" id="PIRSR611782-1"/>
    </source>
</evidence>